<dbReference type="Proteomes" id="UP001278500">
    <property type="component" value="Unassembled WGS sequence"/>
</dbReference>
<organism evidence="2 3">
    <name type="scientific">Neurospora tetraspora</name>
    <dbReference type="NCBI Taxonomy" id="94610"/>
    <lineage>
        <taxon>Eukaryota</taxon>
        <taxon>Fungi</taxon>
        <taxon>Dikarya</taxon>
        <taxon>Ascomycota</taxon>
        <taxon>Pezizomycotina</taxon>
        <taxon>Sordariomycetes</taxon>
        <taxon>Sordariomycetidae</taxon>
        <taxon>Sordariales</taxon>
        <taxon>Sordariaceae</taxon>
        <taxon>Neurospora</taxon>
    </lineage>
</organism>
<evidence type="ECO:0000256" key="1">
    <source>
        <dbReference type="SAM" id="MobiDB-lite"/>
    </source>
</evidence>
<comment type="caution">
    <text evidence="2">The sequence shown here is derived from an EMBL/GenBank/DDBJ whole genome shotgun (WGS) entry which is preliminary data.</text>
</comment>
<dbReference type="AlphaFoldDB" id="A0AAE0JGM6"/>
<proteinExistence type="predicted"/>
<keyword evidence="3" id="KW-1185">Reference proteome</keyword>
<dbReference type="RefSeq" id="XP_062682231.1">
    <property type="nucleotide sequence ID" value="XM_062829650.1"/>
</dbReference>
<feature type="region of interest" description="Disordered" evidence="1">
    <location>
        <begin position="1"/>
        <end position="34"/>
    </location>
</feature>
<reference evidence="2" key="1">
    <citation type="journal article" date="2023" name="Mol. Phylogenet. Evol.">
        <title>Genome-scale phylogeny and comparative genomics of the fungal order Sordariales.</title>
        <authorList>
            <person name="Hensen N."/>
            <person name="Bonometti L."/>
            <person name="Westerberg I."/>
            <person name="Brannstrom I.O."/>
            <person name="Guillou S."/>
            <person name="Cros-Aarteil S."/>
            <person name="Calhoun S."/>
            <person name="Haridas S."/>
            <person name="Kuo A."/>
            <person name="Mondo S."/>
            <person name="Pangilinan J."/>
            <person name="Riley R."/>
            <person name="LaButti K."/>
            <person name="Andreopoulos B."/>
            <person name="Lipzen A."/>
            <person name="Chen C."/>
            <person name="Yan M."/>
            <person name="Daum C."/>
            <person name="Ng V."/>
            <person name="Clum A."/>
            <person name="Steindorff A."/>
            <person name="Ohm R.A."/>
            <person name="Martin F."/>
            <person name="Silar P."/>
            <person name="Natvig D.O."/>
            <person name="Lalanne C."/>
            <person name="Gautier V."/>
            <person name="Ament-Velasquez S.L."/>
            <person name="Kruys A."/>
            <person name="Hutchinson M.I."/>
            <person name="Powell A.J."/>
            <person name="Barry K."/>
            <person name="Miller A.N."/>
            <person name="Grigoriev I.V."/>
            <person name="Debuchy R."/>
            <person name="Gladieux P."/>
            <person name="Hiltunen Thoren M."/>
            <person name="Johannesson H."/>
        </authorList>
    </citation>
    <scope>NUCLEOTIDE SEQUENCE</scope>
    <source>
        <strain evidence="2">CBS 560.94</strain>
    </source>
</reference>
<reference evidence="2" key="2">
    <citation type="submission" date="2023-06" db="EMBL/GenBank/DDBJ databases">
        <authorList>
            <consortium name="Lawrence Berkeley National Laboratory"/>
            <person name="Haridas S."/>
            <person name="Hensen N."/>
            <person name="Bonometti L."/>
            <person name="Westerberg I."/>
            <person name="Brannstrom I.O."/>
            <person name="Guillou S."/>
            <person name="Cros-Aarteil S."/>
            <person name="Calhoun S."/>
            <person name="Kuo A."/>
            <person name="Mondo S."/>
            <person name="Pangilinan J."/>
            <person name="Riley R."/>
            <person name="Labutti K."/>
            <person name="Andreopoulos B."/>
            <person name="Lipzen A."/>
            <person name="Chen C."/>
            <person name="Yanf M."/>
            <person name="Daum C."/>
            <person name="Ng V."/>
            <person name="Clum A."/>
            <person name="Steindorff A."/>
            <person name="Ohm R."/>
            <person name="Martin F."/>
            <person name="Silar P."/>
            <person name="Natvig D."/>
            <person name="Lalanne C."/>
            <person name="Gautier V."/>
            <person name="Ament-Velasquez S.L."/>
            <person name="Kruys A."/>
            <person name="Hutchinson M.I."/>
            <person name="Powell A.J."/>
            <person name="Barry K."/>
            <person name="Miller A.N."/>
            <person name="Grigoriev I.V."/>
            <person name="Debuchy R."/>
            <person name="Gladieux P."/>
            <person name="Thoren M.H."/>
            <person name="Johannesson H."/>
        </authorList>
    </citation>
    <scope>NUCLEOTIDE SEQUENCE</scope>
    <source>
        <strain evidence="2">CBS 560.94</strain>
    </source>
</reference>
<dbReference type="GeneID" id="87866804"/>
<dbReference type="EMBL" id="JAUEPP010000004">
    <property type="protein sequence ID" value="KAK3345618.1"/>
    <property type="molecule type" value="Genomic_DNA"/>
</dbReference>
<protein>
    <submittedName>
        <fullName evidence="2">Uncharacterized protein</fullName>
    </submittedName>
</protein>
<name>A0AAE0JGM6_9PEZI</name>
<sequence length="296" mass="32575">MLNLNRQPSTSDEHGSAHNLQPGGGSRPGQHADSNITQGQLALVGYSSSAPRPASNVNFDIPQAAPLMTSDLQHQQTALLQYPSQVEQDTSAMLGMPIMSYPTTNTGIGNLPAREGVPSVYTQGYGGPVPSISYPNPTAGQGGWYYGQQVPPAQPGVYQNDGSHRPNPRGAAPSERDWSEEHTWILREGKRLGMKVHEITHWLSLIDGIERTPNCITKRWARIKQKCVPKEEKDEIVRDLTPTLTQLIYDAVCNKLGGQRLNDAGQLTDVERDVKEITRQHMERCIQEVLVRALGN</sequence>
<feature type="compositionally biased region" description="Polar residues" evidence="1">
    <location>
        <begin position="1"/>
        <end position="10"/>
    </location>
</feature>
<gene>
    <name evidence="2" type="ORF">B0H65DRAFT_549299</name>
</gene>
<accession>A0AAE0JGM6</accession>
<evidence type="ECO:0000313" key="2">
    <source>
        <dbReference type="EMBL" id="KAK3345618.1"/>
    </source>
</evidence>
<evidence type="ECO:0000313" key="3">
    <source>
        <dbReference type="Proteomes" id="UP001278500"/>
    </source>
</evidence>